<feature type="compositionally biased region" description="Acidic residues" evidence="1">
    <location>
        <begin position="66"/>
        <end position="81"/>
    </location>
</feature>
<dbReference type="Proteomes" id="UP001295684">
    <property type="component" value="Unassembled WGS sequence"/>
</dbReference>
<gene>
    <name evidence="2" type="ORF">ECRASSUSDP1_LOCUS20298</name>
</gene>
<protein>
    <submittedName>
        <fullName evidence="2">Uncharacterized protein</fullName>
    </submittedName>
</protein>
<evidence type="ECO:0000313" key="2">
    <source>
        <dbReference type="EMBL" id="CAI2378898.1"/>
    </source>
</evidence>
<sequence length="236" mass="26541">MEQSGRAKGRQIREMSDSEDENSEDHHKRSARNKQESPSRSISDPSDSPDENADDSRSSNQSASDSETEEDEANLSDESKEEDQPGVYGMPTSDINKPNELEERRVAKRTTDLENLYALLPDVEADVVEIHYDQFDGNADRTYNYLNKKFNGISDNPMMALALAQSPNLGDSNDLPPRSIYYRPAPQPDMDKVQVNTSNLPAEEKKMIKQALQEEKKKNAKKMKSAKKVGFCGCFT</sequence>
<comment type="caution">
    <text evidence="2">The sequence shown here is derived from an EMBL/GenBank/DDBJ whole genome shotgun (WGS) entry which is preliminary data.</text>
</comment>
<reference evidence="2" key="1">
    <citation type="submission" date="2023-07" db="EMBL/GenBank/DDBJ databases">
        <authorList>
            <consortium name="AG Swart"/>
            <person name="Singh M."/>
            <person name="Singh A."/>
            <person name="Seah K."/>
            <person name="Emmerich C."/>
        </authorList>
    </citation>
    <scope>NUCLEOTIDE SEQUENCE</scope>
    <source>
        <strain evidence="2">DP1</strain>
    </source>
</reference>
<name>A0AAD1XT84_EUPCR</name>
<dbReference type="AlphaFoldDB" id="A0AAD1XT84"/>
<proteinExistence type="predicted"/>
<keyword evidence="3" id="KW-1185">Reference proteome</keyword>
<evidence type="ECO:0000256" key="1">
    <source>
        <dbReference type="SAM" id="MobiDB-lite"/>
    </source>
</evidence>
<dbReference type="EMBL" id="CAMPGE010020679">
    <property type="protein sequence ID" value="CAI2378898.1"/>
    <property type="molecule type" value="Genomic_DNA"/>
</dbReference>
<organism evidence="2 3">
    <name type="scientific">Euplotes crassus</name>
    <dbReference type="NCBI Taxonomy" id="5936"/>
    <lineage>
        <taxon>Eukaryota</taxon>
        <taxon>Sar</taxon>
        <taxon>Alveolata</taxon>
        <taxon>Ciliophora</taxon>
        <taxon>Intramacronucleata</taxon>
        <taxon>Spirotrichea</taxon>
        <taxon>Hypotrichia</taxon>
        <taxon>Euplotida</taxon>
        <taxon>Euplotidae</taxon>
        <taxon>Moneuplotes</taxon>
    </lineage>
</organism>
<feature type="region of interest" description="Disordered" evidence="1">
    <location>
        <begin position="1"/>
        <end position="101"/>
    </location>
</feature>
<evidence type="ECO:0000313" key="3">
    <source>
        <dbReference type="Proteomes" id="UP001295684"/>
    </source>
</evidence>
<accession>A0AAD1XT84</accession>